<organism evidence="2">
    <name type="scientific">hydrothermal vent metagenome</name>
    <dbReference type="NCBI Taxonomy" id="652676"/>
    <lineage>
        <taxon>unclassified sequences</taxon>
        <taxon>metagenomes</taxon>
        <taxon>ecological metagenomes</taxon>
    </lineage>
</organism>
<dbReference type="EMBL" id="UOEU01000019">
    <property type="protein sequence ID" value="VAW29993.1"/>
    <property type="molecule type" value="Genomic_DNA"/>
</dbReference>
<sequence length="92" mass="9813">MNILGAIIAGIVGTIIMTMVMVMTPKMGMPKMDIVGMLGSMMGMMHAGVKADTVNAPDPYMTNNGGVMSFMGGLSAIRKIIRVKLYYFSDCA</sequence>
<evidence type="ECO:0000256" key="1">
    <source>
        <dbReference type="SAM" id="Phobius"/>
    </source>
</evidence>
<dbReference type="AlphaFoldDB" id="A0A3B0UP58"/>
<protein>
    <submittedName>
        <fullName evidence="2">Uncharacterized protein</fullName>
    </submittedName>
</protein>
<name>A0A3B0UP58_9ZZZZ</name>
<evidence type="ECO:0000313" key="2">
    <source>
        <dbReference type="EMBL" id="VAW29993.1"/>
    </source>
</evidence>
<keyword evidence="1" id="KW-1133">Transmembrane helix</keyword>
<accession>A0A3B0UP58</accession>
<keyword evidence="1" id="KW-0812">Transmembrane</keyword>
<feature type="transmembrane region" description="Helical" evidence="1">
    <location>
        <begin position="6"/>
        <end position="24"/>
    </location>
</feature>
<proteinExistence type="predicted"/>
<keyword evidence="1" id="KW-0472">Membrane</keyword>
<gene>
    <name evidence="2" type="ORF">MNBD_CHLOROFLEXI01-3911</name>
</gene>
<reference evidence="2" key="1">
    <citation type="submission" date="2018-06" db="EMBL/GenBank/DDBJ databases">
        <authorList>
            <person name="Zhirakovskaya E."/>
        </authorList>
    </citation>
    <scope>NUCLEOTIDE SEQUENCE</scope>
</reference>